<proteinExistence type="predicted"/>
<protein>
    <recommendedName>
        <fullName evidence="3">Phosphoribosylpyrophosphate synthetase</fullName>
    </recommendedName>
</protein>
<dbReference type="RefSeq" id="WP_106524395.1">
    <property type="nucleotide sequence ID" value="NZ_PYGD01000009.1"/>
</dbReference>
<comment type="caution">
    <text evidence="1">The sequence shown here is derived from an EMBL/GenBank/DDBJ whole genome shotgun (WGS) entry which is preliminary data.</text>
</comment>
<accession>A0A2P8CYK7</accession>
<dbReference type="EMBL" id="PYGD01000009">
    <property type="protein sequence ID" value="PSK90049.1"/>
    <property type="molecule type" value="Genomic_DNA"/>
</dbReference>
<evidence type="ECO:0008006" key="3">
    <source>
        <dbReference type="Google" id="ProtNLM"/>
    </source>
</evidence>
<evidence type="ECO:0000313" key="1">
    <source>
        <dbReference type="EMBL" id="PSK90049.1"/>
    </source>
</evidence>
<gene>
    <name evidence="1" type="ORF">B0I18_10955</name>
</gene>
<keyword evidence="2" id="KW-1185">Reference proteome</keyword>
<dbReference type="OrthoDB" id="8418771at2"/>
<evidence type="ECO:0000313" key="2">
    <source>
        <dbReference type="Proteomes" id="UP000240572"/>
    </source>
</evidence>
<reference evidence="1 2" key="1">
    <citation type="submission" date="2018-03" db="EMBL/GenBank/DDBJ databases">
        <title>Genomic Encyclopedia of Type Strains, Phase III (KMG-III): the genomes of soil and plant-associated and newly described type strains.</title>
        <authorList>
            <person name="Whitman W."/>
        </authorList>
    </citation>
    <scope>NUCLEOTIDE SEQUENCE [LARGE SCALE GENOMIC DNA]</scope>
    <source>
        <strain evidence="1 2">CGMCC 1.12700</strain>
    </source>
</reference>
<dbReference type="AlphaFoldDB" id="A0A2P8CYK7"/>
<dbReference type="Proteomes" id="UP000240572">
    <property type="component" value="Unassembled WGS sequence"/>
</dbReference>
<sequence>MATLNEHPEFATVTDAIKWLEDQGYTYDFNLDNDCISYDGGQKRLSPDEFNIDRIFRFEGMTDPGDENIVYAISSGHHDVKGIMVNAFGVYSDPISDKMIKKLAARPQAGE</sequence>
<organism evidence="1 2">
    <name type="scientific">Taibaiella chishuiensis</name>
    <dbReference type="NCBI Taxonomy" id="1434707"/>
    <lineage>
        <taxon>Bacteria</taxon>
        <taxon>Pseudomonadati</taxon>
        <taxon>Bacteroidota</taxon>
        <taxon>Chitinophagia</taxon>
        <taxon>Chitinophagales</taxon>
        <taxon>Chitinophagaceae</taxon>
        <taxon>Taibaiella</taxon>
    </lineage>
</organism>
<name>A0A2P8CYK7_9BACT</name>